<dbReference type="InterPro" id="IPR003439">
    <property type="entry name" value="ABC_transporter-like_ATP-bd"/>
</dbReference>
<protein>
    <submittedName>
        <fullName evidence="10">ABC transporter ATP-binding protein</fullName>
    </submittedName>
</protein>
<dbReference type="InterPro" id="IPR015856">
    <property type="entry name" value="ABC_transpr_CbiO/EcfA_su"/>
</dbReference>
<keyword evidence="8" id="KW-0472">Membrane</keyword>
<dbReference type="PANTHER" id="PTHR43553">
    <property type="entry name" value="HEAVY METAL TRANSPORTER"/>
    <property type="match status" value="1"/>
</dbReference>
<keyword evidence="6 10" id="KW-0067">ATP-binding</keyword>
<dbReference type="InterPro" id="IPR050095">
    <property type="entry name" value="ECF_ABC_transporter_ATP-bd"/>
</dbReference>
<evidence type="ECO:0000313" key="11">
    <source>
        <dbReference type="Proteomes" id="UP000615026"/>
    </source>
</evidence>
<comment type="similarity">
    <text evidence="2">Belongs to the ABC transporter superfamily.</text>
</comment>
<dbReference type="PROSITE" id="PS50893">
    <property type="entry name" value="ABC_TRANSPORTER_2"/>
    <property type="match status" value="1"/>
</dbReference>
<dbReference type="GO" id="GO:0043190">
    <property type="term" value="C:ATP-binding cassette (ABC) transporter complex"/>
    <property type="evidence" value="ECO:0007669"/>
    <property type="project" value="TreeGrafter"/>
</dbReference>
<dbReference type="Proteomes" id="UP000615026">
    <property type="component" value="Unassembled WGS sequence"/>
</dbReference>
<evidence type="ECO:0000259" key="9">
    <source>
        <dbReference type="PROSITE" id="PS50893"/>
    </source>
</evidence>
<comment type="subcellular location">
    <subcellularLocation>
        <location evidence="1">Cell membrane</location>
    </subcellularLocation>
</comment>
<evidence type="ECO:0000256" key="4">
    <source>
        <dbReference type="ARBA" id="ARBA00022475"/>
    </source>
</evidence>
<dbReference type="PANTHER" id="PTHR43553:SF24">
    <property type="entry name" value="ENERGY-COUPLING FACTOR TRANSPORTER ATP-BINDING PROTEIN ECFA1"/>
    <property type="match status" value="1"/>
</dbReference>
<dbReference type="GO" id="GO:0042626">
    <property type="term" value="F:ATPase-coupled transmembrane transporter activity"/>
    <property type="evidence" value="ECO:0007669"/>
    <property type="project" value="TreeGrafter"/>
</dbReference>
<dbReference type="EMBL" id="JADEXP010000250">
    <property type="protein sequence ID" value="MBE9069230.1"/>
    <property type="molecule type" value="Genomic_DNA"/>
</dbReference>
<dbReference type="AlphaFoldDB" id="A0A929F8D3"/>
<feature type="domain" description="ABC transporter" evidence="9">
    <location>
        <begin position="25"/>
        <end position="252"/>
    </location>
</feature>
<evidence type="ECO:0000256" key="5">
    <source>
        <dbReference type="ARBA" id="ARBA00022741"/>
    </source>
</evidence>
<dbReference type="InterPro" id="IPR003593">
    <property type="entry name" value="AAA+_ATPase"/>
</dbReference>
<accession>A0A929F8D3</accession>
<keyword evidence="7" id="KW-1278">Translocase</keyword>
<organism evidence="10 11">
    <name type="scientific">Leptolyngbya cf. ectocarpi LEGE 11479</name>
    <dbReference type="NCBI Taxonomy" id="1828722"/>
    <lineage>
        <taxon>Bacteria</taxon>
        <taxon>Bacillati</taxon>
        <taxon>Cyanobacteriota</taxon>
        <taxon>Cyanophyceae</taxon>
        <taxon>Leptolyngbyales</taxon>
        <taxon>Leptolyngbyaceae</taxon>
        <taxon>Leptolyngbya group</taxon>
        <taxon>Leptolyngbya</taxon>
    </lineage>
</organism>
<evidence type="ECO:0000256" key="1">
    <source>
        <dbReference type="ARBA" id="ARBA00004236"/>
    </source>
</evidence>
<proteinExistence type="inferred from homology"/>
<evidence type="ECO:0000256" key="7">
    <source>
        <dbReference type="ARBA" id="ARBA00022967"/>
    </source>
</evidence>
<keyword evidence="11" id="KW-1185">Reference proteome</keyword>
<comment type="caution">
    <text evidence="10">The sequence shown here is derived from an EMBL/GenBank/DDBJ whole genome shotgun (WGS) entry which is preliminary data.</text>
</comment>
<evidence type="ECO:0000256" key="8">
    <source>
        <dbReference type="ARBA" id="ARBA00023136"/>
    </source>
</evidence>
<dbReference type="GO" id="GO:0005524">
    <property type="term" value="F:ATP binding"/>
    <property type="evidence" value="ECO:0007669"/>
    <property type="project" value="UniProtKB-KW"/>
</dbReference>
<keyword evidence="5" id="KW-0547">Nucleotide-binding</keyword>
<dbReference type="Pfam" id="PF00005">
    <property type="entry name" value="ABC_tran"/>
    <property type="match status" value="1"/>
</dbReference>
<dbReference type="CDD" id="cd03225">
    <property type="entry name" value="ABC_cobalt_CbiO_domain1"/>
    <property type="match status" value="1"/>
</dbReference>
<dbReference type="GO" id="GO:0016887">
    <property type="term" value="F:ATP hydrolysis activity"/>
    <property type="evidence" value="ECO:0007669"/>
    <property type="project" value="InterPro"/>
</dbReference>
<evidence type="ECO:0000256" key="6">
    <source>
        <dbReference type="ARBA" id="ARBA00022840"/>
    </source>
</evidence>
<dbReference type="InterPro" id="IPR027417">
    <property type="entry name" value="P-loop_NTPase"/>
</dbReference>
<name>A0A929F8D3_LEPEC</name>
<keyword evidence="3" id="KW-0813">Transport</keyword>
<sequence>MTSLLPKKTIAAAPHTAAHATVAAVAIDHLCFSYPDRRRVLDNISLRIAPGERVGIIGHNGCGKTTLFMTLCGALTPTNGTVRLMDQPVVTGGFNPQIGLLFQNPNNQLFSASVREDIRFGPANMGLSPQQVEQRVDAAIDLTRLQSLADRPPHHLSGGEKQMVAIAGLLAMNPQIVLYDEPTASLDIRSRRRLITFMKGLQQTMVIASHDLEFLLEVCDRTLIMYQGQIVADGHPREIMGDDSIMHAYDLEKPHSLIPHTINHHK</sequence>
<dbReference type="Gene3D" id="3.40.50.300">
    <property type="entry name" value="P-loop containing nucleotide triphosphate hydrolases"/>
    <property type="match status" value="1"/>
</dbReference>
<reference evidence="10" key="1">
    <citation type="submission" date="2020-10" db="EMBL/GenBank/DDBJ databases">
        <authorList>
            <person name="Castelo-Branco R."/>
            <person name="Eusebio N."/>
            <person name="Adriana R."/>
            <person name="Vieira A."/>
            <person name="Brugerolle De Fraissinette N."/>
            <person name="Rezende De Castro R."/>
            <person name="Schneider M.P."/>
            <person name="Vasconcelos V."/>
            <person name="Leao P.N."/>
        </authorList>
    </citation>
    <scope>NUCLEOTIDE SEQUENCE</scope>
    <source>
        <strain evidence="10">LEGE 11479</strain>
    </source>
</reference>
<dbReference type="FunFam" id="3.40.50.300:FF:000224">
    <property type="entry name" value="Energy-coupling factor transporter ATP-binding protein EcfA"/>
    <property type="match status" value="1"/>
</dbReference>
<evidence type="ECO:0000256" key="2">
    <source>
        <dbReference type="ARBA" id="ARBA00005417"/>
    </source>
</evidence>
<gene>
    <name evidence="10" type="ORF">IQ260_21530</name>
</gene>
<evidence type="ECO:0000256" key="3">
    <source>
        <dbReference type="ARBA" id="ARBA00022448"/>
    </source>
</evidence>
<dbReference type="SMART" id="SM00382">
    <property type="entry name" value="AAA"/>
    <property type="match status" value="1"/>
</dbReference>
<dbReference type="PROSITE" id="PS00211">
    <property type="entry name" value="ABC_TRANSPORTER_1"/>
    <property type="match status" value="1"/>
</dbReference>
<dbReference type="InterPro" id="IPR017871">
    <property type="entry name" value="ABC_transporter-like_CS"/>
</dbReference>
<keyword evidence="4" id="KW-1003">Cell membrane</keyword>
<dbReference type="RefSeq" id="WP_193995143.1">
    <property type="nucleotide sequence ID" value="NZ_JADEXP010000250.1"/>
</dbReference>
<evidence type="ECO:0000313" key="10">
    <source>
        <dbReference type="EMBL" id="MBE9069230.1"/>
    </source>
</evidence>
<dbReference type="SUPFAM" id="SSF52540">
    <property type="entry name" value="P-loop containing nucleoside triphosphate hydrolases"/>
    <property type="match status" value="1"/>
</dbReference>